<reference evidence="1" key="1">
    <citation type="journal article" date="2015" name="Nature">
        <title>Complex archaea that bridge the gap between prokaryotes and eukaryotes.</title>
        <authorList>
            <person name="Spang A."/>
            <person name="Saw J.H."/>
            <person name="Jorgensen S.L."/>
            <person name="Zaremba-Niedzwiedzka K."/>
            <person name="Martijn J."/>
            <person name="Lind A.E."/>
            <person name="van Eijk R."/>
            <person name="Schleper C."/>
            <person name="Guy L."/>
            <person name="Ettema T.J."/>
        </authorList>
    </citation>
    <scope>NUCLEOTIDE SEQUENCE</scope>
</reference>
<comment type="caution">
    <text evidence="1">The sequence shown here is derived from an EMBL/GenBank/DDBJ whole genome shotgun (WGS) entry which is preliminary data.</text>
</comment>
<protein>
    <submittedName>
        <fullName evidence="1">Uncharacterized protein</fullName>
    </submittedName>
</protein>
<gene>
    <name evidence="1" type="ORF">LCGC14_2903040</name>
</gene>
<sequence>MHYSGYEVPGCQPDPMCGARNVPPERLTDDPKLVTCGSSCDLWASQQLVGRKYNASIAARESHGSGVRTPEGYDCALLEDSPAGPLGVEGLRALANALWSAQATLEMREQLREEGP</sequence>
<dbReference type="AlphaFoldDB" id="A0A0F8YFR9"/>
<proteinExistence type="predicted"/>
<name>A0A0F8YFR9_9ZZZZ</name>
<evidence type="ECO:0000313" key="1">
    <source>
        <dbReference type="EMBL" id="KKK72520.1"/>
    </source>
</evidence>
<accession>A0A0F8YFR9</accession>
<organism evidence="1">
    <name type="scientific">marine sediment metagenome</name>
    <dbReference type="NCBI Taxonomy" id="412755"/>
    <lineage>
        <taxon>unclassified sequences</taxon>
        <taxon>metagenomes</taxon>
        <taxon>ecological metagenomes</taxon>
    </lineage>
</organism>
<dbReference type="EMBL" id="LAZR01057218">
    <property type="protein sequence ID" value="KKK72520.1"/>
    <property type="molecule type" value="Genomic_DNA"/>
</dbReference>